<comment type="subcellular location">
    <subcellularLocation>
        <location evidence="2 6">Cytoplasm</location>
    </subcellularLocation>
</comment>
<dbReference type="HAMAP" id="MF_01114">
    <property type="entry name" value="RecX"/>
    <property type="match status" value="1"/>
</dbReference>
<comment type="function">
    <text evidence="1 6">Modulates RecA activity.</text>
</comment>
<evidence type="ECO:0000313" key="9">
    <source>
        <dbReference type="EMBL" id="EKF52011.1"/>
    </source>
</evidence>
<evidence type="ECO:0000259" key="7">
    <source>
        <dbReference type="Pfam" id="PF02631"/>
    </source>
</evidence>
<evidence type="ECO:0000259" key="8">
    <source>
        <dbReference type="Pfam" id="PF21981"/>
    </source>
</evidence>
<dbReference type="Pfam" id="PF21981">
    <property type="entry name" value="RecX_HTH3"/>
    <property type="match status" value="2"/>
</dbReference>
<dbReference type="AlphaFoldDB" id="K2PX57"/>
<dbReference type="NCBIfam" id="NF010733">
    <property type="entry name" value="PRK14135.1"/>
    <property type="match status" value="1"/>
</dbReference>
<reference evidence="9 10" key="1">
    <citation type="journal article" date="2012" name="J. Bacteriol.">
        <title>Genome Sequence of the Bacteriocin-Producing Strain Lactococcus garvieae DCC43.</title>
        <authorList>
            <person name="Gabrielsen C."/>
            <person name="Brede D.A."/>
            <person name="Hernandez P.E."/>
            <person name="Nes I.F."/>
            <person name="Diep D.B."/>
        </authorList>
    </citation>
    <scope>NUCLEOTIDE SEQUENCE [LARGE SCALE GENOMIC DNA]</scope>
    <source>
        <strain evidence="9 10">DCC43</strain>
    </source>
</reference>
<dbReference type="PANTHER" id="PTHR33602:SF1">
    <property type="entry name" value="REGULATORY PROTEIN RECX FAMILY PROTEIN"/>
    <property type="match status" value="1"/>
</dbReference>
<dbReference type="PATRIC" id="fig|1231377.3.peg.641"/>
<dbReference type="InterPro" id="IPR003783">
    <property type="entry name" value="Regulatory_RecX"/>
</dbReference>
<dbReference type="Gene3D" id="1.10.10.10">
    <property type="entry name" value="Winged helix-like DNA-binding domain superfamily/Winged helix DNA-binding domain"/>
    <property type="match status" value="4"/>
</dbReference>
<dbReference type="Proteomes" id="UP000006787">
    <property type="component" value="Unassembled WGS sequence"/>
</dbReference>
<gene>
    <name evidence="6" type="primary">recX</name>
    <name evidence="9" type="ORF">C426_0639</name>
</gene>
<evidence type="ECO:0000256" key="2">
    <source>
        <dbReference type="ARBA" id="ARBA00004496"/>
    </source>
</evidence>
<keyword evidence="5 6" id="KW-0963">Cytoplasm</keyword>
<dbReference type="PANTHER" id="PTHR33602">
    <property type="entry name" value="REGULATORY PROTEIN RECX FAMILY PROTEIN"/>
    <property type="match status" value="1"/>
</dbReference>
<dbReference type="GO" id="GO:0005737">
    <property type="term" value="C:cytoplasm"/>
    <property type="evidence" value="ECO:0007669"/>
    <property type="project" value="UniProtKB-SubCell"/>
</dbReference>
<comment type="caution">
    <text evidence="9">The sequence shown here is derived from an EMBL/GenBank/DDBJ whole genome shotgun (WGS) entry which is preliminary data.</text>
</comment>
<comment type="similarity">
    <text evidence="3 6">Belongs to the RecX family.</text>
</comment>
<proteinExistence type="inferred from homology"/>
<dbReference type="eggNOG" id="COG2137">
    <property type="taxonomic scope" value="Bacteria"/>
</dbReference>
<dbReference type="InterPro" id="IPR036388">
    <property type="entry name" value="WH-like_DNA-bd_sf"/>
</dbReference>
<feature type="domain" description="RecX third three-helical" evidence="8">
    <location>
        <begin position="222"/>
        <end position="269"/>
    </location>
</feature>
<evidence type="ECO:0000256" key="5">
    <source>
        <dbReference type="ARBA" id="ARBA00022490"/>
    </source>
</evidence>
<evidence type="ECO:0000256" key="4">
    <source>
        <dbReference type="ARBA" id="ARBA00018111"/>
    </source>
</evidence>
<organism evidence="9 10">
    <name type="scientific">Lactococcus garvieae DCC43</name>
    <dbReference type="NCBI Taxonomy" id="1231377"/>
    <lineage>
        <taxon>Bacteria</taxon>
        <taxon>Bacillati</taxon>
        <taxon>Bacillota</taxon>
        <taxon>Bacilli</taxon>
        <taxon>Lactobacillales</taxon>
        <taxon>Streptococcaceae</taxon>
        <taxon>Lactococcus</taxon>
    </lineage>
</organism>
<sequence>MIKIKEITKLKRLYKITFTEALSLADWDEPKDKIYVSEDTIVKFMLTRDKELTIEELTELVDFDNFAQGKSLALYFISFKARTSTEVQKYLYEHDIHGVQVRKVMAYLTENGLINDQAYIESYIQGKVRTASSGPYQIKQKLHLKGLDLQLIDQVLSQEFDEEKQIDVAVKLAEKIVRQKSDRLTLQQLKQKITQGLTTKGFSYNISAIALDSLELEADEENEQELLYLELEKAERKYSRKYEGYELKQRITQALARKGFDFGDISSAIRNYDFDEA</sequence>
<protein>
    <recommendedName>
        <fullName evidence="4 6">Regulatory protein RecX</fullName>
    </recommendedName>
</protein>
<dbReference type="GO" id="GO:0006282">
    <property type="term" value="P:regulation of DNA repair"/>
    <property type="evidence" value="ECO:0007669"/>
    <property type="project" value="UniProtKB-UniRule"/>
</dbReference>
<accession>K2PX57</accession>
<feature type="domain" description="RecX third three-helical" evidence="8">
    <location>
        <begin position="164"/>
        <end position="206"/>
    </location>
</feature>
<name>K2PX57_9LACT</name>
<dbReference type="EMBL" id="AMQS01000007">
    <property type="protein sequence ID" value="EKF52011.1"/>
    <property type="molecule type" value="Genomic_DNA"/>
</dbReference>
<evidence type="ECO:0000256" key="6">
    <source>
        <dbReference type="HAMAP-Rule" id="MF_01114"/>
    </source>
</evidence>
<feature type="domain" description="RecX second three-helical" evidence="7">
    <location>
        <begin position="115"/>
        <end position="156"/>
    </location>
</feature>
<dbReference type="InterPro" id="IPR053925">
    <property type="entry name" value="RecX_HTH_3rd"/>
</dbReference>
<dbReference type="RefSeq" id="WP_003134945.1">
    <property type="nucleotide sequence ID" value="NZ_AMQS01000007.1"/>
</dbReference>
<evidence type="ECO:0000313" key="10">
    <source>
        <dbReference type="Proteomes" id="UP000006787"/>
    </source>
</evidence>
<dbReference type="Pfam" id="PF02631">
    <property type="entry name" value="RecX_HTH2"/>
    <property type="match status" value="1"/>
</dbReference>
<dbReference type="InterPro" id="IPR053924">
    <property type="entry name" value="RecX_HTH_2nd"/>
</dbReference>
<evidence type="ECO:0000256" key="3">
    <source>
        <dbReference type="ARBA" id="ARBA00009695"/>
    </source>
</evidence>
<evidence type="ECO:0000256" key="1">
    <source>
        <dbReference type="ARBA" id="ARBA00003529"/>
    </source>
</evidence>